<evidence type="ECO:0000313" key="10">
    <source>
        <dbReference type="Proteomes" id="UP000653305"/>
    </source>
</evidence>
<comment type="similarity">
    <text evidence="1">Belongs to the RNA polymerase beta chain family.</text>
</comment>
<dbReference type="GO" id="GO:0000428">
    <property type="term" value="C:DNA-directed RNA polymerase complex"/>
    <property type="evidence" value="ECO:0007669"/>
    <property type="project" value="UniProtKB-KW"/>
</dbReference>
<feature type="compositionally biased region" description="Polar residues" evidence="7">
    <location>
        <begin position="428"/>
        <end position="440"/>
    </location>
</feature>
<accession>A0A830DMQ9</accession>
<feature type="compositionally biased region" description="Low complexity" evidence="7">
    <location>
        <begin position="85"/>
        <end position="96"/>
    </location>
</feature>
<feature type="region of interest" description="Disordered" evidence="7">
    <location>
        <begin position="55"/>
        <end position="116"/>
    </location>
</feature>
<name>A0A830DMQ9_9LAMI</name>
<dbReference type="InterPro" id="IPR015712">
    <property type="entry name" value="DNA-dir_RNA_pol_su2"/>
</dbReference>
<evidence type="ECO:0000256" key="7">
    <source>
        <dbReference type="SAM" id="MobiDB-lite"/>
    </source>
</evidence>
<evidence type="ECO:0000256" key="2">
    <source>
        <dbReference type="ARBA" id="ARBA00012418"/>
    </source>
</evidence>
<evidence type="ECO:0000256" key="1">
    <source>
        <dbReference type="ARBA" id="ARBA00006835"/>
    </source>
</evidence>
<feature type="domain" description="RNA polymerase beta subunit protrusion" evidence="8">
    <location>
        <begin position="508"/>
        <end position="577"/>
    </location>
</feature>
<dbReference type="Gene3D" id="3.90.1100.10">
    <property type="match status" value="1"/>
</dbReference>
<dbReference type="GO" id="GO:0003899">
    <property type="term" value="F:DNA-directed RNA polymerase activity"/>
    <property type="evidence" value="ECO:0007669"/>
    <property type="project" value="UniProtKB-EC"/>
</dbReference>
<organism evidence="9 10">
    <name type="scientific">Phtheirospermum japonicum</name>
    <dbReference type="NCBI Taxonomy" id="374723"/>
    <lineage>
        <taxon>Eukaryota</taxon>
        <taxon>Viridiplantae</taxon>
        <taxon>Streptophyta</taxon>
        <taxon>Embryophyta</taxon>
        <taxon>Tracheophyta</taxon>
        <taxon>Spermatophyta</taxon>
        <taxon>Magnoliopsida</taxon>
        <taxon>eudicotyledons</taxon>
        <taxon>Gunneridae</taxon>
        <taxon>Pentapetalae</taxon>
        <taxon>asterids</taxon>
        <taxon>lamiids</taxon>
        <taxon>Lamiales</taxon>
        <taxon>Orobanchaceae</taxon>
        <taxon>Orobanchaceae incertae sedis</taxon>
        <taxon>Phtheirospermum</taxon>
    </lineage>
</organism>
<evidence type="ECO:0000256" key="4">
    <source>
        <dbReference type="ARBA" id="ARBA00022679"/>
    </source>
</evidence>
<keyword evidence="5" id="KW-0548">Nucleotidyltransferase</keyword>
<dbReference type="OrthoDB" id="10248617at2759"/>
<keyword evidence="10" id="KW-1185">Reference proteome</keyword>
<sequence>MDLKLFPDETLEKSISSTIHILLHLMNESLSTISSKSFEDLATGSYFSRVDYPTKKPVCSPHTPQSAPTTHPLHRWRDNRRRLHTPSTSSRSPSSPETRRFGLPNPSPSLPKFDGGPGWKWQHKSARLGGEVCSNRRGGAQASPSLSLLSLCGLGRYSFSVFSLSSPSRTRPASGLPFGRRRTALSDGNWAATRRWAGKRAVVGWVPGCLLLMVLVGPSARRASGDRRFGSGWVSGLKRSWRWLWLECGCGSGFGFRVLAVWVGDGGGGFGSVGGGLCNIARNSYLFVYEALLTRYFAYQLVKSPHKGHNVTDQDIVTILSGGMVEVVTPKRNVERSLSLINTRPRNMRAYMAQLQLIINEDNSSHEIISDYTYVHESLLENAPMFNMISENKESQCLPIKVFEKSRDKAYHKAGERGNRAEGRKTQNSEFAHPTTGTSSPEFSWLRTTTFYTALNIELRMVVRGDESAVFDDLQEKCLEIDKQALAAPVKNAVDKFQLVPEFLKVTGLVKQHLDSFNYFVRTQIKKIVQANDLVTSKLDPSIYLRYKDVRIGKPSFLSDGSPKGLTPHACRLSEIT</sequence>
<keyword evidence="3 9" id="KW-0240">DNA-directed RNA polymerase</keyword>
<dbReference type="InterPro" id="IPR007644">
    <property type="entry name" value="RNA_pol_bsu_protrusion"/>
</dbReference>
<evidence type="ECO:0000256" key="3">
    <source>
        <dbReference type="ARBA" id="ARBA00022478"/>
    </source>
</evidence>
<dbReference type="GO" id="GO:0003677">
    <property type="term" value="F:DNA binding"/>
    <property type="evidence" value="ECO:0007669"/>
    <property type="project" value="InterPro"/>
</dbReference>
<protein>
    <recommendedName>
        <fullName evidence="2">DNA-directed RNA polymerase</fullName>
        <ecNumber evidence="2">2.7.7.6</ecNumber>
    </recommendedName>
</protein>
<evidence type="ECO:0000256" key="6">
    <source>
        <dbReference type="ARBA" id="ARBA00023163"/>
    </source>
</evidence>
<comment type="caution">
    <text evidence="9">The sequence shown here is derived from an EMBL/GenBank/DDBJ whole genome shotgun (WGS) entry which is preliminary data.</text>
</comment>
<dbReference type="EC" id="2.7.7.6" evidence="2"/>
<dbReference type="AlphaFoldDB" id="A0A830DMQ9"/>
<dbReference type="Pfam" id="PF04563">
    <property type="entry name" value="RNA_pol_Rpb2_1"/>
    <property type="match status" value="1"/>
</dbReference>
<feature type="compositionally biased region" description="Basic and acidic residues" evidence="7">
    <location>
        <begin position="411"/>
        <end position="427"/>
    </location>
</feature>
<gene>
    <name evidence="9" type="ORF">PHJA_002853300</name>
</gene>
<keyword evidence="6" id="KW-0804">Transcription</keyword>
<dbReference type="Proteomes" id="UP000653305">
    <property type="component" value="Unassembled WGS sequence"/>
</dbReference>
<dbReference type="EMBL" id="BMAC01001388">
    <property type="protein sequence ID" value="GFQ07092.1"/>
    <property type="molecule type" value="Genomic_DNA"/>
</dbReference>
<evidence type="ECO:0000313" key="9">
    <source>
        <dbReference type="EMBL" id="GFQ07092.1"/>
    </source>
</evidence>
<reference evidence="9" key="1">
    <citation type="submission" date="2020-07" db="EMBL/GenBank/DDBJ databases">
        <title>Ethylene signaling mediates host invasion by parasitic plants.</title>
        <authorList>
            <person name="Yoshida S."/>
        </authorList>
    </citation>
    <scope>NUCLEOTIDE SEQUENCE</scope>
    <source>
        <strain evidence="9">Okayama</strain>
    </source>
</reference>
<dbReference type="GO" id="GO:0006351">
    <property type="term" value="P:DNA-templated transcription"/>
    <property type="evidence" value="ECO:0007669"/>
    <property type="project" value="InterPro"/>
</dbReference>
<proteinExistence type="inferred from homology"/>
<dbReference type="SUPFAM" id="SSF64484">
    <property type="entry name" value="beta and beta-prime subunits of DNA dependent RNA-polymerase"/>
    <property type="match status" value="1"/>
</dbReference>
<evidence type="ECO:0000256" key="5">
    <source>
        <dbReference type="ARBA" id="ARBA00022695"/>
    </source>
</evidence>
<feature type="region of interest" description="Disordered" evidence="7">
    <location>
        <begin position="411"/>
        <end position="440"/>
    </location>
</feature>
<dbReference type="PANTHER" id="PTHR20856">
    <property type="entry name" value="DNA-DIRECTED RNA POLYMERASE I SUBUNIT 2"/>
    <property type="match status" value="1"/>
</dbReference>
<keyword evidence="4" id="KW-0808">Transferase</keyword>
<dbReference type="GO" id="GO:0032549">
    <property type="term" value="F:ribonucleoside binding"/>
    <property type="evidence" value="ECO:0007669"/>
    <property type="project" value="InterPro"/>
</dbReference>
<evidence type="ECO:0000259" key="8">
    <source>
        <dbReference type="Pfam" id="PF04563"/>
    </source>
</evidence>
<feature type="compositionally biased region" description="Basic residues" evidence="7">
    <location>
        <begin position="72"/>
        <end position="84"/>
    </location>
</feature>